<evidence type="ECO:0000313" key="3">
    <source>
        <dbReference type="Proteomes" id="UP000010301"/>
    </source>
</evidence>
<gene>
    <name evidence="2" type="ORF">HMPREF0044_1458</name>
</gene>
<feature type="transmembrane region" description="Helical" evidence="1">
    <location>
        <begin position="165"/>
        <end position="186"/>
    </location>
</feature>
<feature type="transmembrane region" description="Helical" evidence="1">
    <location>
        <begin position="255"/>
        <end position="273"/>
    </location>
</feature>
<protein>
    <submittedName>
        <fullName evidence="2">Membrane protein</fullName>
    </submittedName>
</protein>
<keyword evidence="1" id="KW-0812">Transmembrane</keyword>
<dbReference type="STRING" id="525245.HMPREF0044_1458"/>
<feature type="transmembrane region" description="Helical" evidence="1">
    <location>
        <begin position="285"/>
        <end position="304"/>
    </location>
</feature>
<evidence type="ECO:0000256" key="1">
    <source>
        <dbReference type="SAM" id="Phobius"/>
    </source>
</evidence>
<dbReference type="PANTHER" id="PTHR35337">
    <property type="entry name" value="SLR1478 PROTEIN"/>
    <property type="match status" value="1"/>
</dbReference>
<dbReference type="OrthoDB" id="5243448at2"/>
<proteinExistence type="predicted"/>
<dbReference type="AlphaFoldDB" id="C0W205"/>
<dbReference type="HOGENOM" id="CLU_069787_0_0_11"/>
<reference evidence="2 3" key="1">
    <citation type="submission" date="2009-01" db="EMBL/GenBank/DDBJ databases">
        <authorList>
            <person name="Qin X."/>
            <person name="Bachman B."/>
            <person name="Battles P."/>
            <person name="Bell A."/>
            <person name="Bess C."/>
            <person name="Bickham C."/>
            <person name="Chaboub L."/>
            <person name="Chen D."/>
            <person name="Coyle M."/>
            <person name="Deiros D.R."/>
            <person name="Dinh H."/>
            <person name="Forbes L."/>
            <person name="Fowler G."/>
            <person name="Francisco L."/>
            <person name="Fu Q."/>
            <person name="Gubbala S."/>
            <person name="Hale W."/>
            <person name="Han Y."/>
            <person name="Hemphill L."/>
            <person name="Highlander S.K."/>
            <person name="Hirani K."/>
            <person name="Hogues M."/>
            <person name="Jackson L."/>
            <person name="Jakkamsetti A."/>
            <person name="Javaid M."/>
            <person name="Jiang H."/>
            <person name="Korchina V."/>
            <person name="Kovar C."/>
            <person name="Lara F."/>
            <person name="Lee S."/>
            <person name="Mata R."/>
            <person name="Mathew T."/>
            <person name="Moen C."/>
            <person name="Morales K."/>
            <person name="Munidasa M."/>
            <person name="Nazareth L."/>
            <person name="Ngo R."/>
            <person name="Nguyen L."/>
            <person name="Okwuonu G."/>
            <person name="Ongeri F."/>
            <person name="Patil S."/>
            <person name="Petrosino J."/>
            <person name="Pham C."/>
            <person name="Pham P."/>
            <person name="Pu L.-L."/>
            <person name="Puazo M."/>
            <person name="Raj R."/>
            <person name="Reid J."/>
            <person name="Rouhana J."/>
            <person name="Saada N."/>
            <person name="Shang Y."/>
            <person name="Simmons D."/>
            <person name="Thornton R."/>
            <person name="Warren J."/>
            <person name="Weissenberger G."/>
            <person name="Zhang J."/>
            <person name="Zhang L."/>
            <person name="Zhou C."/>
            <person name="Zhu D."/>
            <person name="Muzny D."/>
            <person name="Worley K."/>
            <person name="Gibbs R."/>
        </authorList>
    </citation>
    <scope>NUCLEOTIDE SEQUENCE [LARGE SCALE GENOMIC DNA]</scope>
    <source>
        <strain evidence="2 3">DSM 15436</strain>
    </source>
</reference>
<sequence>MDLDAFVATHQSTWEELDYLSRQHSLTAAEADRLVKLYQQTATHLSTLRSQAPDPTLVMSLSSIVARSRRRLGTSSESFFASIKYFFVSSFPAELYLMRKWWLGTMAVSYLFAFIVALWIYFHPELHDLIGSPAQIKQLVNHDFEAYYSEYAHSHFAASVWVNNAWVSAQAIVFGVSGVHVVYVLFNNMLSLGVNAALMTYYGKGTLFWGLILPHGLLELTAVFVACGAGFRLFWSWVSPGPMRPFENFARVGRSVMTIVLGLIAVLAVAGFIEGFVTPSGLPTFVRVGIGVLALTGFLLYSLVLGRQQALAGADGDVLDWQKAEQSIAVE</sequence>
<keyword evidence="1" id="KW-1133">Transmembrane helix</keyword>
<dbReference type="RefSeq" id="WP_006546917.1">
    <property type="nucleotide sequence ID" value="NZ_DS999544.1"/>
</dbReference>
<dbReference type="EMBL" id="ACFG01000037">
    <property type="protein sequence ID" value="EEH63219.1"/>
    <property type="molecule type" value="Genomic_DNA"/>
</dbReference>
<organism evidence="2 3">
    <name type="scientific">Gleimia coleocanis DSM 15436</name>
    <dbReference type="NCBI Taxonomy" id="525245"/>
    <lineage>
        <taxon>Bacteria</taxon>
        <taxon>Bacillati</taxon>
        <taxon>Actinomycetota</taxon>
        <taxon>Actinomycetes</taxon>
        <taxon>Actinomycetales</taxon>
        <taxon>Actinomycetaceae</taxon>
        <taxon>Gleimia</taxon>
    </lineage>
</organism>
<dbReference type="Pfam" id="PF01944">
    <property type="entry name" value="SpoIIM"/>
    <property type="match status" value="1"/>
</dbReference>
<dbReference type="PANTHER" id="PTHR35337:SF1">
    <property type="entry name" value="SLR1478 PROTEIN"/>
    <property type="match status" value="1"/>
</dbReference>
<keyword evidence="1" id="KW-0472">Membrane</keyword>
<dbReference type="Proteomes" id="UP000010301">
    <property type="component" value="Unassembled WGS sequence"/>
</dbReference>
<dbReference type="InterPro" id="IPR002798">
    <property type="entry name" value="SpoIIM-like"/>
</dbReference>
<dbReference type="eggNOG" id="COG1300">
    <property type="taxonomic scope" value="Bacteria"/>
</dbReference>
<feature type="transmembrane region" description="Helical" evidence="1">
    <location>
        <begin position="207"/>
        <end position="235"/>
    </location>
</feature>
<name>C0W205_9ACTO</name>
<accession>C0W205</accession>
<feature type="transmembrane region" description="Helical" evidence="1">
    <location>
        <begin position="101"/>
        <end position="122"/>
    </location>
</feature>
<evidence type="ECO:0000313" key="2">
    <source>
        <dbReference type="EMBL" id="EEH63219.1"/>
    </source>
</evidence>
<keyword evidence="3" id="KW-1185">Reference proteome</keyword>
<comment type="caution">
    <text evidence="2">The sequence shown here is derived from an EMBL/GenBank/DDBJ whole genome shotgun (WGS) entry which is preliminary data.</text>
</comment>